<reference evidence="1" key="1">
    <citation type="submission" date="2022-07" db="EMBL/GenBank/DDBJ databases">
        <title>Genome Sequence of Lecanicillium saksenae.</title>
        <authorList>
            <person name="Buettner E."/>
        </authorList>
    </citation>
    <scope>NUCLEOTIDE SEQUENCE</scope>
    <source>
        <strain evidence="1">VT-O1</strain>
    </source>
</reference>
<protein>
    <submittedName>
        <fullName evidence="1">Uncharacterized protein</fullName>
    </submittedName>
</protein>
<comment type="caution">
    <text evidence="1">The sequence shown here is derived from an EMBL/GenBank/DDBJ whole genome shotgun (WGS) entry which is preliminary data.</text>
</comment>
<gene>
    <name evidence="1" type="ORF">NLG97_g4620</name>
</gene>
<accession>A0ACC1QXD0</accession>
<dbReference type="Proteomes" id="UP001148737">
    <property type="component" value="Unassembled WGS sequence"/>
</dbReference>
<name>A0ACC1QXD0_9HYPO</name>
<evidence type="ECO:0000313" key="1">
    <source>
        <dbReference type="EMBL" id="KAJ3493622.1"/>
    </source>
</evidence>
<dbReference type="EMBL" id="JANAKD010000467">
    <property type="protein sequence ID" value="KAJ3493622.1"/>
    <property type="molecule type" value="Genomic_DNA"/>
</dbReference>
<organism evidence="1 2">
    <name type="scientific">Lecanicillium saksenae</name>
    <dbReference type="NCBI Taxonomy" id="468837"/>
    <lineage>
        <taxon>Eukaryota</taxon>
        <taxon>Fungi</taxon>
        <taxon>Dikarya</taxon>
        <taxon>Ascomycota</taxon>
        <taxon>Pezizomycotina</taxon>
        <taxon>Sordariomycetes</taxon>
        <taxon>Hypocreomycetidae</taxon>
        <taxon>Hypocreales</taxon>
        <taxon>Cordycipitaceae</taxon>
        <taxon>Lecanicillium</taxon>
    </lineage>
</organism>
<keyword evidence="2" id="KW-1185">Reference proteome</keyword>
<sequence>MSSPPPDASSSSLASDLQPPVSNMSAKPNFHIAMPPRRLSDYPGPRSPRFHEDFDAPFSEAIMNASLNTVASESFSPSQEQDRPSLDSIRRSSPGSSMRTPSFPEQSPTDQWREFPWNQKTQRKSSVNDRVKGWARRSLIFKSRPASPDEPTERSFSKVDHTSEPTSTETSK</sequence>
<evidence type="ECO:0000313" key="2">
    <source>
        <dbReference type="Proteomes" id="UP001148737"/>
    </source>
</evidence>
<proteinExistence type="predicted"/>